<proteinExistence type="predicted"/>
<accession>A0A8J3BMS9</accession>
<keyword evidence="1" id="KW-0472">Membrane</keyword>
<dbReference type="Proteomes" id="UP000612329">
    <property type="component" value="Unassembled WGS sequence"/>
</dbReference>
<gene>
    <name evidence="2" type="ORF">GCM10007962_29050</name>
</gene>
<name>A0A8J3BMS9_9FLAO</name>
<protein>
    <submittedName>
        <fullName evidence="2">Uncharacterized protein</fullName>
    </submittedName>
</protein>
<evidence type="ECO:0000256" key="1">
    <source>
        <dbReference type="SAM" id="Phobius"/>
    </source>
</evidence>
<evidence type="ECO:0000313" key="3">
    <source>
        <dbReference type="Proteomes" id="UP000612329"/>
    </source>
</evidence>
<dbReference type="AlphaFoldDB" id="A0A8J3BMS9"/>
<dbReference type="InterPro" id="IPR045749">
    <property type="entry name" value="DUF6090"/>
</dbReference>
<keyword evidence="1" id="KW-0812">Transmembrane</keyword>
<dbReference type="Pfam" id="PF19578">
    <property type="entry name" value="DUF6090"/>
    <property type="match status" value="1"/>
</dbReference>
<reference evidence="2" key="1">
    <citation type="journal article" date="2014" name="Int. J. Syst. Evol. Microbiol.">
        <title>Complete genome sequence of Corynebacterium casei LMG S-19264T (=DSM 44701T), isolated from a smear-ripened cheese.</title>
        <authorList>
            <consortium name="US DOE Joint Genome Institute (JGI-PGF)"/>
            <person name="Walter F."/>
            <person name="Albersmeier A."/>
            <person name="Kalinowski J."/>
            <person name="Ruckert C."/>
        </authorList>
    </citation>
    <scope>NUCLEOTIDE SEQUENCE</scope>
    <source>
        <strain evidence="2">JCM 12862</strain>
    </source>
</reference>
<comment type="caution">
    <text evidence="2">The sequence shown here is derived from an EMBL/GenBank/DDBJ whole genome shotgun (WGS) entry which is preliminary data.</text>
</comment>
<organism evidence="2 3">
    <name type="scientific">Yeosuana aromativorans</name>
    <dbReference type="NCBI Taxonomy" id="288019"/>
    <lineage>
        <taxon>Bacteria</taxon>
        <taxon>Pseudomonadati</taxon>
        <taxon>Bacteroidota</taxon>
        <taxon>Flavobacteriia</taxon>
        <taxon>Flavobacteriales</taxon>
        <taxon>Flavobacteriaceae</taxon>
        <taxon>Yeosuana</taxon>
    </lineage>
</organism>
<evidence type="ECO:0000313" key="2">
    <source>
        <dbReference type="EMBL" id="GGK32938.1"/>
    </source>
</evidence>
<keyword evidence="1" id="KW-1133">Transmembrane helix</keyword>
<dbReference type="EMBL" id="BMNR01000008">
    <property type="protein sequence ID" value="GGK32938.1"/>
    <property type="molecule type" value="Genomic_DNA"/>
</dbReference>
<keyword evidence="3" id="KW-1185">Reference proteome</keyword>
<feature type="transmembrane region" description="Helical" evidence="1">
    <location>
        <begin position="21"/>
        <end position="42"/>
    </location>
</feature>
<sequence length="247" mass="29012">MLKFLRKIRQKSINENKTINYLKYAIGEIVLVVIGILIALQINNWNEKKKNHNLVNIYQQGLIENLSSDSLNISRMIDNVKRDLEKTHEFELRVSKSSKPFDTILKIARYEYNFRIAVNYNYENDTYLILNSTGHLSLFNNDLIRELSELYNLQKKALFAMEKTYDNYSRVAILYSQKYPFCFESNLIQNGTVAASEVWNNISLANHATEFNSLIINKSDCYRLELEVLPLILEKTNKLLRKLRKKT</sequence>
<dbReference type="RefSeq" id="WP_188654473.1">
    <property type="nucleotide sequence ID" value="NZ_BMNR01000008.1"/>
</dbReference>
<reference evidence="2" key="2">
    <citation type="submission" date="2020-09" db="EMBL/GenBank/DDBJ databases">
        <authorList>
            <person name="Sun Q."/>
            <person name="Ohkuma M."/>
        </authorList>
    </citation>
    <scope>NUCLEOTIDE SEQUENCE</scope>
    <source>
        <strain evidence="2">JCM 12862</strain>
    </source>
</reference>